<evidence type="ECO:0000256" key="1">
    <source>
        <dbReference type="SAM" id="Phobius"/>
    </source>
</evidence>
<feature type="transmembrane region" description="Helical" evidence="1">
    <location>
        <begin position="43"/>
        <end position="61"/>
    </location>
</feature>
<organism evidence="2 3">
    <name type="scientific">Corynebacterium nuruki</name>
    <dbReference type="NCBI Taxonomy" id="1032851"/>
    <lineage>
        <taxon>Bacteria</taxon>
        <taxon>Bacillati</taxon>
        <taxon>Actinomycetota</taxon>
        <taxon>Actinomycetes</taxon>
        <taxon>Mycobacteriales</taxon>
        <taxon>Corynebacteriaceae</taxon>
        <taxon>Corynebacterium</taxon>
    </lineage>
</organism>
<protein>
    <submittedName>
        <fullName evidence="2">Uncharacterized protein</fullName>
    </submittedName>
</protein>
<gene>
    <name evidence="2" type="ORF">DIW82_04480</name>
</gene>
<sequence length="118" mass="13116">MVPVNATVLTATSGLWFLPVVLTAVTAVEVAAVELLVRSLPVRITVTVISAYSLLLLWAFFGRRLVYPHYIDATSLVIRQGRTPLLTIPRDDIREFLRHRTHRAERAAVVDDALVIGN</sequence>
<evidence type="ECO:0000313" key="3">
    <source>
        <dbReference type="Proteomes" id="UP000261739"/>
    </source>
</evidence>
<keyword evidence="1" id="KW-0812">Transmembrane</keyword>
<proteinExistence type="predicted"/>
<dbReference type="AlphaFoldDB" id="A0A3D4SXQ1"/>
<dbReference type="STRING" id="863239.GCA_000213935_00462"/>
<evidence type="ECO:0000313" key="2">
    <source>
        <dbReference type="EMBL" id="HCT14058.1"/>
    </source>
</evidence>
<dbReference type="EMBL" id="DQID01000125">
    <property type="protein sequence ID" value="HCT14058.1"/>
    <property type="molecule type" value="Genomic_DNA"/>
</dbReference>
<feature type="non-terminal residue" evidence="2">
    <location>
        <position position="118"/>
    </location>
</feature>
<dbReference type="Proteomes" id="UP000261739">
    <property type="component" value="Unassembled WGS sequence"/>
</dbReference>
<reference evidence="2 3" key="1">
    <citation type="journal article" date="2018" name="Nat. Biotechnol.">
        <title>A standardized bacterial taxonomy based on genome phylogeny substantially revises the tree of life.</title>
        <authorList>
            <person name="Parks D.H."/>
            <person name="Chuvochina M."/>
            <person name="Waite D.W."/>
            <person name="Rinke C."/>
            <person name="Skarshewski A."/>
            <person name="Chaumeil P.A."/>
            <person name="Hugenholtz P."/>
        </authorList>
    </citation>
    <scope>NUCLEOTIDE SEQUENCE [LARGE SCALE GENOMIC DNA]</scope>
    <source>
        <strain evidence="2">UBA11247</strain>
    </source>
</reference>
<keyword evidence="1" id="KW-0472">Membrane</keyword>
<accession>A0A3D4SXQ1</accession>
<keyword evidence="1" id="KW-1133">Transmembrane helix</keyword>
<name>A0A3D4SXQ1_9CORY</name>
<comment type="caution">
    <text evidence="2">The sequence shown here is derived from an EMBL/GenBank/DDBJ whole genome shotgun (WGS) entry which is preliminary data.</text>
</comment>